<dbReference type="EMBL" id="JACGWV010000002">
    <property type="protein sequence ID" value="MBA8810179.1"/>
    <property type="molecule type" value="Genomic_DNA"/>
</dbReference>
<dbReference type="SUPFAM" id="SSF48371">
    <property type="entry name" value="ARM repeat"/>
    <property type="match status" value="1"/>
</dbReference>
<dbReference type="RefSeq" id="WP_182619324.1">
    <property type="nucleotide sequence ID" value="NZ_BAAATF010000010.1"/>
</dbReference>
<evidence type="ECO:0000313" key="2">
    <source>
        <dbReference type="Proteomes" id="UP000540568"/>
    </source>
</evidence>
<gene>
    <name evidence="1" type="ORF">FHX71_004155</name>
</gene>
<dbReference type="Proteomes" id="UP000540568">
    <property type="component" value="Unassembled WGS sequence"/>
</dbReference>
<dbReference type="InterPro" id="IPR016024">
    <property type="entry name" value="ARM-type_fold"/>
</dbReference>
<reference evidence="1 2" key="1">
    <citation type="submission" date="2020-07" db="EMBL/GenBank/DDBJ databases">
        <title>Sequencing the genomes of 1000 actinobacteria strains.</title>
        <authorList>
            <person name="Klenk H.-P."/>
        </authorList>
    </citation>
    <scope>NUCLEOTIDE SEQUENCE [LARGE SCALE GENOMIC DNA]</scope>
    <source>
        <strain evidence="1 2">DSM 44121</strain>
    </source>
</reference>
<dbReference type="Gene3D" id="1.25.40.290">
    <property type="entry name" value="ARM repeat domains"/>
    <property type="match status" value="1"/>
</dbReference>
<sequence length="370" mass="39815">MPFADELISDRTAETLTRAIGSAAPDAVLRALPSTVGRLTDLTLRERADLLRDALLTDLPGSYADLARVVRAARDGAEPFGGWLIWPVTSAVAARAVEEGTDAAFDDAMALLAELTGRLTAEFAVRTLLRHDLDRALATATAWAASDDVDVRRLASEGTRPYLPWSVRVPQILARAGVTVPVLDALYRDESEYVRRSVANHLNDLSRDHADLVVATAGRWLADPAPTTPSLVRHALRTLVKRGDPGALALLGFGPATLEIDGPLLDGARVPFGGTVRFTAAVRNVGAEEARLSIDYVVHHQKANGSQTTKTFKLTTRTLAPGEQVELSREHSFRPITTRRYYPGPHAVTLQVNGVATDPAVFELDAPSGT</sequence>
<evidence type="ECO:0000313" key="1">
    <source>
        <dbReference type="EMBL" id="MBA8810179.1"/>
    </source>
</evidence>
<proteinExistence type="predicted"/>
<dbReference type="AlphaFoldDB" id="A0A7W3PG27"/>
<protein>
    <submittedName>
        <fullName evidence="1">3-methyladenine DNA glycosylase AlkC</fullName>
    </submittedName>
</protein>
<name>A0A7W3PG27_9MICO</name>
<accession>A0A7W3PG27</accession>
<comment type="caution">
    <text evidence="1">The sequence shown here is derived from an EMBL/GenBank/DDBJ whole genome shotgun (WGS) entry which is preliminary data.</text>
</comment>
<organism evidence="1 2">
    <name type="scientific">Promicromonospora sukumoe</name>
    <dbReference type="NCBI Taxonomy" id="88382"/>
    <lineage>
        <taxon>Bacteria</taxon>
        <taxon>Bacillati</taxon>
        <taxon>Actinomycetota</taxon>
        <taxon>Actinomycetes</taxon>
        <taxon>Micrococcales</taxon>
        <taxon>Promicromonosporaceae</taxon>
        <taxon>Promicromonospora</taxon>
    </lineage>
</organism>
<keyword evidence="2" id="KW-1185">Reference proteome</keyword>